<proteinExistence type="predicted"/>
<evidence type="ECO:0000313" key="1">
    <source>
        <dbReference type="EMBL" id="WDE11332.1"/>
    </source>
</evidence>
<accession>A0ABY7VD75</accession>
<sequence>MIRYANVADNVVIGVYEYASAVFDDSLVEIAADILVKRGDVYDSEAGEFITPEKAQTTEIKVAITSAKVAGTEQGDDYRLKVPVNAVTEFTIELQDAKGEVIAMDEHFALPLIGVIGQAGRTVGVDFQQGIAQLSISWPQSGEWQISEESLNMYVDPAQQKYTFSGLAVSVYE</sequence>
<keyword evidence="2" id="KW-1185">Reference proteome</keyword>
<evidence type="ECO:0000313" key="2">
    <source>
        <dbReference type="Proteomes" id="UP001215231"/>
    </source>
</evidence>
<dbReference type="Proteomes" id="UP001215231">
    <property type="component" value="Chromosome"/>
</dbReference>
<dbReference type="EMBL" id="CP059693">
    <property type="protein sequence ID" value="WDE11332.1"/>
    <property type="molecule type" value="Genomic_DNA"/>
</dbReference>
<reference evidence="1 2" key="1">
    <citation type="journal article" date="2022" name="Mar. Drugs">
        <title>Bioassay-Guided Fractionation Leads to the Detection of Cholic Acid Generated by the Rare Thalassomonas sp.</title>
        <authorList>
            <person name="Pheiffer F."/>
            <person name="Schneider Y.K."/>
            <person name="Hansen E.H."/>
            <person name="Andersen J.H."/>
            <person name="Isaksson J."/>
            <person name="Busche T."/>
            <person name="R C."/>
            <person name="Kalinowski J."/>
            <person name="Zyl L.V."/>
            <person name="Trindade M."/>
        </authorList>
    </citation>
    <scope>NUCLEOTIDE SEQUENCE [LARGE SCALE GENOMIC DNA]</scope>
    <source>
        <strain evidence="1 2">A5K-61T</strain>
    </source>
</reference>
<name>A0ABY7VD75_9GAMM</name>
<organism evidence="1 2">
    <name type="scientific">Thalassomonas haliotis</name>
    <dbReference type="NCBI Taxonomy" id="485448"/>
    <lineage>
        <taxon>Bacteria</taxon>
        <taxon>Pseudomonadati</taxon>
        <taxon>Pseudomonadota</taxon>
        <taxon>Gammaproteobacteria</taxon>
        <taxon>Alteromonadales</taxon>
        <taxon>Colwelliaceae</taxon>
        <taxon>Thalassomonas</taxon>
    </lineage>
</organism>
<gene>
    <name evidence="1" type="ORF">H3N35_24440</name>
</gene>
<dbReference type="RefSeq" id="WP_274051486.1">
    <property type="nucleotide sequence ID" value="NZ_CP059693.1"/>
</dbReference>
<protein>
    <submittedName>
        <fullName evidence="1">Uncharacterized protein</fullName>
    </submittedName>
</protein>